<feature type="region of interest" description="Disordered" evidence="1">
    <location>
        <begin position="1"/>
        <end position="29"/>
    </location>
</feature>
<name>A0A6P8KCB2_DROMA</name>
<proteinExistence type="predicted"/>
<dbReference type="InterPro" id="IPR036875">
    <property type="entry name" value="Znf_CCHC_sf"/>
</dbReference>
<accession>A0A6P8KCB2</accession>
<dbReference type="AlphaFoldDB" id="A0A6P8KCB2"/>
<evidence type="ECO:0000313" key="2">
    <source>
        <dbReference type="Proteomes" id="UP000515162"/>
    </source>
</evidence>
<dbReference type="GO" id="GO:0003676">
    <property type="term" value="F:nucleic acid binding"/>
    <property type="evidence" value="ECO:0007669"/>
    <property type="project" value="InterPro"/>
</dbReference>
<organism evidence="2 3">
    <name type="scientific">Drosophila mauritiana</name>
    <name type="common">Fruit fly</name>
    <dbReference type="NCBI Taxonomy" id="7226"/>
    <lineage>
        <taxon>Eukaryota</taxon>
        <taxon>Metazoa</taxon>
        <taxon>Ecdysozoa</taxon>
        <taxon>Arthropoda</taxon>
        <taxon>Hexapoda</taxon>
        <taxon>Insecta</taxon>
        <taxon>Pterygota</taxon>
        <taxon>Neoptera</taxon>
        <taxon>Endopterygota</taxon>
        <taxon>Diptera</taxon>
        <taxon>Brachycera</taxon>
        <taxon>Muscomorpha</taxon>
        <taxon>Ephydroidea</taxon>
        <taxon>Drosophilidae</taxon>
        <taxon>Drosophila</taxon>
        <taxon>Sophophora</taxon>
    </lineage>
</organism>
<evidence type="ECO:0000256" key="1">
    <source>
        <dbReference type="SAM" id="MobiDB-lite"/>
    </source>
</evidence>
<gene>
    <name evidence="3" type="primary">LOC117145036</name>
</gene>
<reference evidence="3" key="1">
    <citation type="submission" date="2025-08" db="UniProtKB">
        <authorList>
            <consortium name="RefSeq"/>
        </authorList>
    </citation>
    <scope>IDENTIFICATION</scope>
    <source>
        <strain evidence="3">Mau12</strain>
        <tissue evidence="3">Whole Body</tissue>
    </source>
</reference>
<dbReference type="GO" id="GO:0008270">
    <property type="term" value="F:zinc ion binding"/>
    <property type="evidence" value="ECO:0007669"/>
    <property type="project" value="InterPro"/>
</dbReference>
<protein>
    <submittedName>
        <fullName evidence="3">Uncharacterized protein LOC117145036 isoform X1</fullName>
    </submittedName>
</protein>
<evidence type="ECO:0000313" key="3">
    <source>
        <dbReference type="RefSeq" id="XP_033166433.1"/>
    </source>
</evidence>
<dbReference type="SUPFAM" id="SSF57756">
    <property type="entry name" value="Retrovirus zinc finger-like domains"/>
    <property type="match status" value="1"/>
</dbReference>
<dbReference type="RefSeq" id="XP_033166433.1">
    <property type="nucleotide sequence ID" value="XM_033310542.1"/>
</dbReference>
<keyword evidence="2" id="KW-1185">Reference proteome</keyword>
<feature type="compositionally biased region" description="Basic and acidic residues" evidence="1">
    <location>
        <begin position="1"/>
        <end position="12"/>
    </location>
</feature>
<dbReference type="Proteomes" id="UP000515162">
    <property type="component" value="Chromosome 3R"/>
</dbReference>
<dbReference type="GeneID" id="117145036"/>
<sequence>MSNADMDGRTDGEAPDILNPTSEVGSVPHPAFSEDQWRAVVEMQNRNFAELVKIMQVTPAQAAKWCSTTDIILTEHPLKGSKLIIALSNCMEGTASQWLTQISYQGMTWQEFQELFLQRFETEETPAATFLNLLNSRPTADECYAVYASRLVTTLTTKWRNMEIEEIAVTTVLAHMANIDSRLQRVLFTSNVRTRSKLQAELKAFTFDKKRHARDDNLGPDQKNRKASPVVCHFCSKPGHRIAECRSKMRQDRQAKP</sequence>